<reference evidence="11" key="1">
    <citation type="submission" date="2019-11" db="EMBL/GenBank/DDBJ databases">
        <title>The complete genome sequence of Saccharopolyspora sp. E2A.</title>
        <authorList>
            <person name="Zhang G."/>
        </authorList>
    </citation>
    <scope>NUCLEOTIDE SEQUENCE [LARGE SCALE GENOMIC DNA]</scope>
    <source>
        <strain evidence="11">E2A</strain>
    </source>
</reference>
<dbReference type="SUPFAM" id="SSF51905">
    <property type="entry name" value="FAD/NAD(P)-binding domain"/>
    <property type="match status" value="1"/>
</dbReference>
<evidence type="ECO:0000256" key="5">
    <source>
        <dbReference type="ARBA" id="ARBA00022827"/>
    </source>
</evidence>
<dbReference type="PANTHER" id="PTHR11985">
    <property type="entry name" value="GLYCEROL-3-PHOSPHATE DEHYDROGENASE"/>
    <property type="match status" value="1"/>
</dbReference>
<evidence type="ECO:0000256" key="4">
    <source>
        <dbReference type="ARBA" id="ARBA00022798"/>
    </source>
</evidence>
<proteinExistence type="inferred from homology"/>
<evidence type="ECO:0000256" key="1">
    <source>
        <dbReference type="ARBA" id="ARBA00001974"/>
    </source>
</evidence>
<dbReference type="PROSITE" id="PS00977">
    <property type="entry name" value="FAD_G3PDH_1"/>
    <property type="match status" value="1"/>
</dbReference>
<dbReference type="InterPro" id="IPR006076">
    <property type="entry name" value="FAD-dep_OxRdtase"/>
</dbReference>
<dbReference type="InterPro" id="IPR036188">
    <property type="entry name" value="FAD/NAD-bd_sf"/>
</dbReference>
<evidence type="ECO:0000256" key="3">
    <source>
        <dbReference type="ARBA" id="ARBA00022630"/>
    </source>
</evidence>
<evidence type="ECO:0000256" key="6">
    <source>
        <dbReference type="ARBA" id="ARBA00023002"/>
    </source>
</evidence>
<dbReference type="PANTHER" id="PTHR11985:SF35">
    <property type="entry name" value="ANAEROBIC GLYCEROL-3-PHOSPHATE DEHYDROGENASE SUBUNIT A"/>
    <property type="match status" value="1"/>
</dbReference>
<dbReference type="InterPro" id="IPR038299">
    <property type="entry name" value="DAO_C_sf"/>
</dbReference>
<dbReference type="Gene3D" id="3.30.9.10">
    <property type="entry name" value="D-Amino Acid Oxidase, subunit A, domain 2"/>
    <property type="match status" value="1"/>
</dbReference>
<accession>A0A5Q3Q202</accession>
<dbReference type="KEGG" id="sace:GIY23_02685"/>
<dbReference type="Proteomes" id="UP000371041">
    <property type="component" value="Chromosome"/>
</dbReference>
<organism evidence="10 11">
    <name type="scientific">Allosaccharopolyspora coralli</name>
    <dbReference type="NCBI Taxonomy" id="2665642"/>
    <lineage>
        <taxon>Bacteria</taxon>
        <taxon>Bacillati</taxon>
        <taxon>Actinomycetota</taxon>
        <taxon>Actinomycetes</taxon>
        <taxon>Pseudonocardiales</taxon>
        <taxon>Pseudonocardiaceae</taxon>
        <taxon>Allosaccharopolyspora</taxon>
    </lineage>
</organism>
<comment type="cofactor">
    <cofactor evidence="1 7">
        <name>FAD</name>
        <dbReference type="ChEBI" id="CHEBI:57692"/>
    </cofactor>
</comment>
<dbReference type="GO" id="GO:0009331">
    <property type="term" value="C:glycerol-3-phosphate dehydrogenase (FAD) complex"/>
    <property type="evidence" value="ECO:0007669"/>
    <property type="project" value="UniProtKB-UniRule"/>
</dbReference>
<evidence type="ECO:0000256" key="7">
    <source>
        <dbReference type="RuleBase" id="RU361217"/>
    </source>
</evidence>
<dbReference type="AlphaFoldDB" id="A0A5Q3Q202"/>
<dbReference type="EMBL" id="CP045929">
    <property type="protein sequence ID" value="QGK68608.1"/>
    <property type="molecule type" value="Genomic_DNA"/>
</dbReference>
<evidence type="ECO:0000313" key="10">
    <source>
        <dbReference type="EMBL" id="QGK68608.1"/>
    </source>
</evidence>
<protein>
    <recommendedName>
        <fullName evidence="7">Glycerol-3-phosphate dehydrogenase</fullName>
        <ecNumber evidence="7">1.1.5.3</ecNumber>
    </recommendedName>
</protein>
<dbReference type="GO" id="GO:0046168">
    <property type="term" value="P:glycerol-3-phosphate catabolic process"/>
    <property type="evidence" value="ECO:0007669"/>
    <property type="project" value="TreeGrafter"/>
</dbReference>
<dbReference type="RefSeq" id="WP_154075217.1">
    <property type="nucleotide sequence ID" value="NZ_CP045929.1"/>
</dbReference>
<sequence length="520" mass="54424">MTTTPLPAGSLRATSLNLGRRERELGALGDGHRLDVLVVGGGVTGAGAALDAAARGLSVALVESDDLAWGASRWTSKLLHGGHPGRSSPWARRQAAVERGILMTRTAPHLTRAVPQLAPLHEHVSRRTEGMLVAEAAARDGLRRTAGTPSVLLPPPHRAPAAEALALVPGLHRRGLRGGVLHFEAQLVDDARLVVALARTAAGFGARVLTRVRARALHHDGADIVDRRSGESLRLRAAAVINATGSWAAQLDPGVRLRHRRGAHLVIDPDAAGIAATAVTRPPSGRRGEAAFVLPQPEGHALLGVTDEPLDEEASTLDASAGSDVDSLLLTMRNVLDTPLERRHVLESFSATQSFVENNGATKRRGHPTVVTGTDGLVTALGESLTTYRRTAADAVDTALTQASLAAGPSRTRAVPLVGAAEPARLATIDADPHLVGKYGTEAPRLAALAELDADLADAVAPGTRLTAAEVVWAVRHEGALDADDVLDRRTRLGLTPAARERARAPVEYLVTQALQGVVS</sequence>
<keyword evidence="4" id="KW-0319">Glycerol metabolism</keyword>
<keyword evidence="6 7" id="KW-0560">Oxidoreductase</keyword>
<dbReference type="Gene3D" id="1.10.8.870">
    <property type="entry name" value="Alpha-glycerophosphate oxidase, cap domain"/>
    <property type="match status" value="1"/>
</dbReference>
<evidence type="ECO:0000259" key="9">
    <source>
        <dbReference type="Pfam" id="PF16901"/>
    </source>
</evidence>
<evidence type="ECO:0000313" key="11">
    <source>
        <dbReference type="Proteomes" id="UP000371041"/>
    </source>
</evidence>
<name>A0A5Q3Q202_9PSEU</name>
<comment type="catalytic activity">
    <reaction evidence="7">
        <text>a quinone + sn-glycerol 3-phosphate = dihydroxyacetone phosphate + a quinol</text>
        <dbReference type="Rhea" id="RHEA:18977"/>
        <dbReference type="ChEBI" id="CHEBI:24646"/>
        <dbReference type="ChEBI" id="CHEBI:57597"/>
        <dbReference type="ChEBI" id="CHEBI:57642"/>
        <dbReference type="ChEBI" id="CHEBI:132124"/>
        <dbReference type="EC" id="1.1.5.3"/>
    </reaction>
</comment>
<dbReference type="GO" id="GO:0004368">
    <property type="term" value="F:glycerol-3-phosphate dehydrogenase (quinone) activity"/>
    <property type="evidence" value="ECO:0007669"/>
    <property type="project" value="UniProtKB-EC"/>
</dbReference>
<feature type="domain" description="FAD dependent oxidoreductase" evidence="8">
    <location>
        <begin position="35"/>
        <end position="354"/>
    </location>
</feature>
<dbReference type="InterPro" id="IPR031656">
    <property type="entry name" value="DAO_C"/>
</dbReference>
<feature type="domain" description="Alpha-glycerophosphate oxidase C-terminal" evidence="9">
    <location>
        <begin position="410"/>
        <end position="502"/>
    </location>
</feature>
<keyword evidence="11" id="KW-1185">Reference proteome</keyword>
<keyword evidence="5" id="KW-0274">FAD</keyword>
<dbReference type="PRINTS" id="PR01001">
    <property type="entry name" value="FADG3PDH"/>
</dbReference>
<dbReference type="Gene3D" id="3.50.50.60">
    <property type="entry name" value="FAD/NAD(P)-binding domain"/>
    <property type="match status" value="1"/>
</dbReference>
<dbReference type="InterPro" id="IPR000447">
    <property type="entry name" value="G3P_DH_FAD-dep"/>
</dbReference>
<evidence type="ECO:0000256" key="2">
    <source>
        <dbReference type="ARBA" id="ARBA00007330"/>
    </source>
</evidence>
<keyword evidence="3 7" id="KW-0285">Flavoprotein</keyword>
<dbReference type="Pfam" id="PF01266">
    <property type="entry name" value="DAO"/>
    <property type="match status" value="1"/>
</dbReference>
<dbReference type="Pfam" id="PF16901">
    <property type="entry name" value="DAO_C"/>
    <property type="match status" value="1"/>
</dbReference>
<gene>
    <name evidence="10" type="ORF">GIY23_02685</name>
</gene>
<comment type="similarity">
    <text evidence="2 7">Belongs to the FAD-dependent glycerol-3-phosphate dehydrogenase family.</text>
</comment>
<dbReference type="EC" id="1.1.5.3" evidence="7"/>
<dbReference type="GO" id="GO:0006071">
    <property type="term" value="P:glycerol metabolic process"/>
    <property type="evidence" value="ECO:0007669"/>
    <property type="project" value="UniProtKB-KW"/>
</dbReference>
<evidence type="ECO:0000259" key="8">
    <source>
        <dbReference type="Pfam" id="PF01266"/>
    </source>
</evidence>